<gene>
    <name evidence="4" type="ORF">KKC1_26040</name>
</gene>
<keyword evidence="3" id="KW-0560">Oxidoreductase</keyword>
<dbReference type="NCBIfam" id="TIGR00715">
    <property type="entry name" value="precor6x_red"/>
    <property type="match status" value="1"/>
</dbReference>
<dbReference type="InterPro" id="IPR003723">
    <property type="entry name" value="Precorrin-6x_reduct"/>
</dbReference>
<keyword evidence="5" id="KW-1185">Reference proteome</keyword>
<dbReference type="PANTHER" id="PTHR36925">
    <property type="entry name" value="COBALT-PRECORRIN-6A REDUCTASE"/>
    <property type="match status" value="1"/>
</dbReference>
<dbReference type="GO" id="GO:0009236">
    <property type="term" value="P:cobalamin biosynthetic process"/>
    <property type="evidence" value="ECO:0007669"/>
    <property type="project" value="UniProtKB-UniPathway"/>
</dbReference>
<dbReference type="Pfam" id="PF02571">
    <property type="entry name" value="CbiJ"/>
    <property type="match status" value="1"/>
</dbReference>
<dbReference type="GO" id="GO:0016994">
    <property type="term" value="F:precorrin-6A reductase activity"/>
    <property type="evidence" value="ECO:0007669"/>
    <property type="project" value="InterPro"/>
</dbReference>
<sequence>MIAVACGTREGREIISLLVAKGYDCMALTTTEYGGQLAGENAVEVRWGEITTKNLAKIFEEKAIQAVVDASHPFADKISKLLYEFCENNRLPYIRYLREETKLPRNSLIYPVTSWQEAAEFAQKLGDTIFLTTGSHNLEQFLGWIDRKKKRIVVRILPDYKIVKKCQDLGLTPRDLVAMQGPFSKQINKATFKMYNASVIVTKDSGKAGGTDTKIAAALDLGIPVVVLKRPFLEQGRSARTYEEIVSFLNAELGDKRKSAD</sequence>
<reference evidence="5" key="1">
    <citation type="journal article" date="2017" name="Appl. Environ. Microbiol.">
        <title>Genomic Analysis of Calderihabitans maritimus KKC1, a Thermophilic, Hydrogenogenic, Carboxydotrophic Bacterium Isolated from Marine Sediment.</title>
        <authorList>
            <person name="Omae K."/>
            <person name="Yoneda Y."/>
            <person name="Fukuyama Y."/>
            <person name="Yoshida T."/>
            <person name="Sako Y."/>
        </authorList>
    </citation>
    <scope>NUCLEOTIDE SEQUENCE [LARGE SCALE GENOMIC DNA]</scope>
    <source>
        <strain evidence="5">KKC1</strain>
    </source>
</reference>
<name>A0A1Z5HVW8_9FIRM</name>
<evidence type="ECO:0000256" key="3">
    <source>
        <dbReference type="ARBA" id="ARBA00023002"/>
    </source>
</evidence>
<accession>A0A1Z5HVW8</accession>
<protein>
    <submittedName>
        <fullName evidence="4">Precorrin-6x reductase</fullName>
    </submittedName>
</protein>
<dbReference type="AlphaFoldDB" id="A0A1Z5HVW8"/>
<proteinExistence type="predicted"/>
<evidence type="ECO:0000313" key="4">
    <source>
        <dbReference type="EMBL" id="GAW93471.1"/>
    </source>
</evidence>
<dbReference type="PROSITE" id="PS51014">
    <property type="entry name" value="COBK_CBIJ"/>
    <property type="match status" value="1"/>
</dbReference>
<dbReference type="UniPathway" id="UPA00148"/>
<dbReference type="PANTHER" id="PTHR36925:SF1">
    <property type="entry name" value="COBALT-PRECORRIN-6A REDUCTASE"/>
    <property type="match status" value="1"/>
</dbReference>
<evidence type="ECO:0000256" key="2">
    <source>
        <dbReference type="ARBA" id="ARBA00022573"/>
    </source>
</evidence>
<comment type="pathway">
    <text evidence="1">Cofactor biosynthesis; adenosylcobalamin biosynthesis.</text>
</comment>
<organism evidence="4 5">
    <name type="scientific">Calderihabitans maritimus</name>
    <dbReference type="NCBI Taxonomy" id="1246530"/>
    <lineage>
        <taxon>Bacteria</taxon>
        <taxon>Bacillati</taxon>
        <taxon>Bacillota</taxon>
        <taxon>Clostridia</taxon>
        <taxon>Neomoorellales</taxon>
        <taxon>Calderihabitantaceae</taxon>
        <taxon>Calderihabitans</taxon>
    </lineage>
</organism>
<comment type="caution">
    <text evidence="4">The sequence shown here is derived from an EMBL/GenBank/DDBJ whole genome shotgun (WGS) entry which is preliminary data.</text>
</comment>
<evidence type="ECO:0000313" key="5">
    <source>
        <dbReference type="Proteomes" id="UP000197032"/>
    </source>
</evidence>
<keyword evidence="2" id="KW-0169">Cobalamin biosynthesis</keyword>
<dbReference type="OrthoDB" id="9780707at2"/>
<dbReference type="Proteomes" id="UP000197032">
    <property type="component" value="Unassembled WGS sequence"/>
</dbReference>
<dbReference type="RefSeq" id="WP_088554608.1">
    <property type="nucleotide sequence ID" value="NZ_BDGJ01000142.1"/>
</dbReference>
<evidence type="ECO:0000256" key="1">
    <source>
        <dbReference type="ARBA" id="ARBA00004953"/>
    </source>
</evidence>
<dbReference type="EMBL" id="BDGJ01000142">
    <property type="protein sequence ID" value="GAW93471.1"/>
    <property type="molecule type" value="Genomic_DNA"/>
</dbReference>